<feature type="transmembrane region" description="Helical" evidence="1">
    <location>
        <begin position="58"/>
        <end position="83"/>
    </location>
</feature>
<dbReference type="eggNOG" id="COG3152">
    <property type="taxonomic scope" value="Bacteria"/>
</dbReference>
<dbReference type="Proteomes" id="UP000004594">
    <property type="component" value="Unassembled WGS sequence"/>
</dbReference>
<evidence type="ECO:0000313" key="2">
    <source>
        <dbReference type="EMBL" id="EFR42514.1"/>
    </source>
</evidence>
<keyword evidence="1" id="KW-0472">Membrane</keyword>
<feature type="transmembrane region" description="Helical" evidence="1">
    <location>
        <begin position="130"/>
        <end position="148"/>
    </location>
</feature>
<keyword evidence="1" id="KW-1133">Transmembrane helix</keyword>
<dbReference type="Pfam" id="PF05656">
    <property type="entry name" value="DUF805"/>
    <property type="match status" value="1"/>
</dbReference>
<evidence type="ECO:0000256" key="1">
    <source>
        <dbReference type="SAM" id="Phobius"/>
    </source>
</evidence>
<dbReference type="OrthoDB" id="1634647at2"/>
<dbReference type="PANTHER" id="PTHR34980">
    <property type="entry name" value="INNER MEMBRANE PROTEIN-RELATED-RELATED"/>
    <property type="match status" value="1"/>
</dbReference>
<sequence>MDIKNNSKGFLCVLKEKYFTFKGRLNRKPFLIRNLILFALSAFIRVLAFLVLTVNVNLILYLFIPIIFLYVFFSWWASLSLTIRRLHDVGYSAKTVLFPLIFANVISIVWVVVGTILYSVNSSILEGGEVFLVIVGLCNFILSLFLLFKKGNKGTNRFGEDPLELEMKKFMEKFNIEDVEAEDLRNTDRYFEDKSDEDKKC</sequence>
<organism evidence="2 3">
    <name type="scientific">Dialister micraerophilus UPII 345-E</name>
    <dbReference type="NCBI Taxonomy" id="910314"/>
    <lineage>
        <taxon>Bacteria</taxon>
        <taxon>Bacillati</taxon>
        <taxon>Bacillota</taxon>
        <taxon>Negativicutes</taxon>
        <taxon>Veillonellales</taxon>
        <taxon>Veillonellaceae</taxon>
        <taxon>Dialister</taxon>
    </lineage>
</organism>
<keyword evidence="1" id="KW-0812">Transmembrane</keyword>
<evidence type="ECO:0008006" key="4">
    <source>
        <dbReference type="Google" id="ProtNLM"/>
    </source>
</evidence>
<dbReference type="GO" id="GO:0005886">
    <property type="term" value="C:plasma membrane"/>
    <property type="evidence" value="ECO:0007669"/>
    <property type="project" value="TreeGrafter"/>
</dbReference>
<dbReference type="AlphaFoldDB" id="E4L9Q2"/>
<dbReference type="InterPro" id="IPR008523">
    <property type="entry name" value="DUF805"/>
</dbReference>
<proteinExistence type="predicted"/>
<evidence type="ECO:0000313" key="3">
    <source>
        <dbReference type="Proteomes" id="UP000004594"/>
    </source>
</evidence>
<dbReference type="EMBL" id="AENT01000024">
    <property type="protein sequence ID" value="EFR42514.1"/>
    <property type="molecule type" value="Genomic_DNA"/>
</dbReference>
<reference evidence="2 3" key="1">
    <citation type="submission" date="2010-11" db="EMBL/GenBank/DDBJ databases">
        <authorList>
            <person name="Durkin A.S."/>
            <person name="Madupu R."/>
            <person name="Torralba M."/>
            <person name="Gillis M."/>
            <person name="Methe B."/>
            <person name="Sutton G."/>
            <person name="Nelson K.E."/>
        </authorList>
    </citation>
    <scope>NUCLEOTIDE SEQUENCE [LARGE SCALE GENOMIC DNA]</scope>
    <source>
        <strain evidence="2 3">UPII 345-E</strain>
    </source>
</reference>
<accession>E4L9Q2</accession>
<dbReference type="RefSeq" id="WP_007554789.1">
    <property type="nucleotide sequence ID" value="NZ_AENT01000024.1"/>
</dbReference>
<comment type="caution">
    <text evidence="2">The sequence shown here is derived from an EMBL/GenBank/DDBJ whole genome shotgun (WGS) entry which is preliminary data.</text>
</comment>
<feature type="transmembrane region" description="Helical" evidence="1">
    <location>
        <begin position="95"/>
        <end position="118"/>
    </location>
</feature>
<name>E4L9Q2_9FIRM</name>
<feature type="transmembrane region" description="Helical" evidence="1">
    <location>
        <begin position="30"/>
        <end position="52"/>
    </location>
</feature>
<gene>
    <name evidence="2" type="ORF">HMPREF9220_0482</name>
</gene>
<protein>
    <recommendedName>
        <fullName evidence="4">DUF805 domain-containing protein</fullName>
    </recommendedName>
</protein>